<comment type="caution">
    <text evidence="1">The sequence shown here is derived from an EMBL/GenBank/DDBJ whole genome shotgun (WGS) entry which is preliminary data.</text>
</comment>
<gene>
    <name evidence="1" type="ORF">EHS15_07830</name>
</gene>
<accession>A0A4R9M303</accession>
<evidence type="ECO:0000313" key="2">
    <source>
        <dbReference type="Proteomes" id="UP000298058"/>
    </source>
</evidence>
<keyword evidence="2" id="KW-1185">Reference proteome</keyword>
<protein>
    <recommendedName>
        <fullName evidence="3">YHS domain-containing protein</fullName>
    </recommendedName>
</protein>
<sequence length="66" mass="7443">MSECKPEYNGKCAFGISLGKKLTGADKYRIEKDGKVFYFANPIAKFLWQIVPDRQAKADALWKSLG</sequence>
<evidence type="ECO:0008006" key="3">
    <source>
        <dbReference type="Google" id="ProtNLM"/>
    </source>
</evidence>
<organism evidence="1 2">
    <name type="scientific">Leptospira idonii</name>
    <dbReference type="NCBI Taxonomy" id="1193500"/>
    <lineage>
        <taxon>Bacteria</taxon>
        <taxon>Pseudomonadati</taxon>
        <taxon>Spirochaetota</taxon>
        <taxon>Spirochaetia</taxon>
        <taxon>Leptospirales</taxon>
        <taxon>Leptospiraceae</taxon>
        <taxon>Leptospira</taxon>
    </lineage>
</organism>
<dbReference type="RefSeq" id="WP_135759995.1">
    <property type="nucleotide sequence ID" value="NZ_RQHW01000028.1"/>
</dbReference>
<evidence type="ECO:0000313" key="1">
    <source>
        <dbReference type="EMBL" id="TGN19679.1"/>
    </source>
</evidence>
<dbReference type="Proteomes" id="UP000298058">
    <property type="component" value="Unassembled WGS sequence"/>
</dbReference>
<reference evidence="1" key="1">
    <citation type="journal article" date="2019" name="PLoS Negl. Trop. Dis.">
        <title>Revisiting the worldwide diversity of Leptospira species in the environment.</title>
        <authorList>
            <person name="Vincent A.T."/>
            <person name="Schiettekatte O."/>
            <person name="Bourhy P."/>
            <person name="Veyrier F.J."/>
            <person name="Picardeau M."/>
        </authorList>
    </citation>
    <scope>NUCLEOTIDE SEQUENCE [LARGE SCALE GENOMIC DNA]</scope>
    <source>
        <strain evidence="1">201300427</strain>
    </source>
</reference>
<proteinExistence type="predicted"/>
<name>A0A4R9M303_9LEPT</name>
<dbReference type="OrthoDB" id="1164847at2"/>
<dbReference type="AlphaFoldDB" id="A0A4R9M303"/>
<dbReference type="EMBL" id="RQHW01000028">
    <property type="protein sequence ID" value="TGN19679.1"/>
    <property type="molecule type" value="Genomic_DNA"/>
</dbReference>